<organism evidence="2 3">
    <name type="scientific">Mycena sanguinolenta</name>
    <dbReference type="NCBI Taxonomy" id="230812"/>
    <lineage>
        <taxon>Eukaryota</taxon>
        <taxon>Fungi</taxon>
        <taxon>Dikarya</taxon>
        <taxon>Basidiomycota</taxon>
        <taxon>Agaricomycotina</taxon>
        <taxon>Agaricomycetes</taxon>
        <taxon>Agaricomycetidae</taxon>
        <taxon>Agaricales</taxon>
        <taxon>Marasmiineae</taxon>
        <taxon>Mycenaceae</taxon>
        <taxon>Mycena</taxon>
    </lineage>
</organism>
<evidence type="ECO:0000313" key="3">
    <source>
        <dbReference type="Proteomes" id="UP000623467"/>
    </source>
</evidence>
<comment type="caution">
    <text evidence="2">The sequence shown here is derived from an EMBL/GenBank/DDBJ whole genome shotgun (WGS) entry which is preliminary data.</text>
</comment>
<feature type="region of interest" description="Disordered" evidence="1">
    <location>
        <begin position="39"/>
        <end position="64"/>
    </location>
</feature>
<dbReference type="Proteomes" id="UP000623467">
    <property type="component" value="Unassembled WGS sequence"/>
</dbReference>
<dbReference type="EMBL" id="JACAZH010000032">
    <property type="protein sequence ID" value="KAF7338844.1"/>
    <property type="molecule type" value="Genomic_DNA"/>
</dbReference>
<accession>A0A8H7CIE5</accession>
<keyword evidence="3" id="KW-1185">Reference proteome</keyword>
<dbReference type="OrthoDB" id="2995174at2759"/>
<gene>
    <name evidence="2" type="ORF">MSAN_02207300</name>
</gene>
<feature type="region of interest" description="Disordered" evidence="1">
    <location>
        <begin position="1"/>
        <end position="26"/>
    </location>
</feature>
<reference evidence="2" key="1">
    <citation type="submission" date="2020-05" db="EMBL/GenBank/DDBJ databases">
        <title>Mycena genomes resolve the evolution of fungal bioluminescence.</title>
        <authorList>
            <person name="Tsai I.J."/>
        </authorList>
    </citation>
    <scope>NUCLEOTIDE SEQUENCE</scope>
    <source>
        <strain evidence="2">160909Yilan</strain>
    </source>
</reference>
<name>A0A8H7CIE5_9AGAR</name>
<sequence>MKRLFRSTSARSSSDDGSIASMPPSYQAIEASSDIANLQTNASSSDSRLVAQHSPRSAATPSKPIPVVLAYTPEETTRTSADSDPGLRMGYCYYRIYTLDGAVPSKTAFNPRNPYLGRIPIRSVPPPQKVGSLQRCLVTAERFPGFGPESQQVLLNADGFIKAAGMRGDEPILLNAEVPGSAPYGTTPETAFALLLIGVEFPKPAIAGRRPRIPTRIPTEAHPIYFPTEAHPIYLYYRLFTRIGEDTSKVRFSPNDQALGRIERILVAPPHTARSIKHQIATLEGKRIYAYADLYASISAPQPTENTAYLSLMQDDSPGLREDNPIVLVQPERRPKLQNRPVEVVLAYRVDEWDCHQHLAVGLRGLSDGVLIGKAVFCKVHENWDSNCACGQGVSGTLIRSVTRVFWCDFVFNRISYKTYVPARYIKFLDE</sequence>
<proteinExistence type="predicted"/>
<evidence type="ECO:0000313" key="2">
    <source>
        <dbReference type="EMBL" id="KAF7338844.1"/>
    </source>
</evidence>
<dbReference type="AlphaFoldDB" id="A0A8H7CIE5"/>
<protein>
    <submittedName>
        <fullName evidence="2">Uncharacterized protein</fullName>
    </submittedName>
</protein>
<feature type="compositionally biased region" description="Low complexity" evidence="1">
    <location>
        <begin position="1"/>
        <end position="21"/>
    </location>
</feature>
<evidence type="ECO:0000256" key="1">
    <source>
        <dbReference type="SAM" id="MobiDB-lite"/>
    </source>
</evidence>